<accession>A0A521EUX1</accession>
<dbReference type="OrthoDB" id="1432009at2"/>
<dbReference type="GO" id="GO:0000271">
    <property type="term" value="P:polysaccharide biosynthetic process"/>
    <property type="evidence" value="ECO:0007669"/>
    <property type="project" value="InterPro"/>
</dbReference>
<dbReference type="InterPro" id="IPR007833">
    <property type="entry name" value="Capsule_polysaccharide_synth"/>
</dbReference>
<sequence>MKKILYAVSGLQQWIDLAIKLRDELNWEPIYWLTTHQIEENVKEEFPEIVHHDIYDANKDRYHKKYKGLTFPLDRDIIEDFLSYEKNALKMMDRQDPYKAFTYHQRKRFYYSQLSYWLGVLGKEDIDICIFTESPHIVAHYICYAVCKYYNIDTIMFAPITLPGLIYLKLNIEDKPKYKITKGSSVRDIDNEISNIIHAYIENYRQQQKKYDEPWYMQEQRKKEAKLREKNKFIYKILKSWYKVFTRNGYQKIKKVLKNNFFSNGKVRSYIKSDKSSLENSYITKKEKRSLRKKKYEKNKKLKSLYHEMCDEFNYENSSFIYFPLHYQPERTTNPEGNYFADQQLAINLLSYYLPEDWHLVIKEHPSQFVSHMQGYLGRTSDFYTDIKKLKNVKLVNENIDSMNLISASKAVSTLTGSAGLEALIKGKPVMVFGYAWYRDLPGTFCIQSQKDCKNAIKSIKRGYKVEFQEVSKALLNIQKFFVKGYLNPSTKRSIDIHYEKHVNEMYRGIQSLIPYLNKEEKNLKKNSNTSF</sequence>
<organism evidence="1 2">
    <name type="scientific">Fodinibius sediminis</name>
    <dbReference type="NCBI Taxonomy" id="1214077"/>
    <lineage>
        <taxon>Bacteria</taxon>
        <taxon>Pseudomonadati</taxon>
        <taxon>Balneolota</taxon>
        <taxon>Balneolia</taxon>
        <taxon>Balneolales</taxon>
        <taxon>Balneolaceae</taxon>
        <taxon>Fodinibius</taxon>
    </lineage>
</organism>
<proteinExistence type="predicted"/>
<dbReference type="Gene3D" id="3.40.50.12580">
    <property type="match status" value="1"/>
</dbReference>
<name>A0A521EUX1_9BACT</name>
<evidence type="ECO:0000313" key="2">
    <source>
        <dbReference type="Proteomes" id="UP000317593"/>
    </source>
</evidence>
<protein>
    <submittedName>
        <fullName evidence="1">Capsule polysaccharide biosynthesis protein</fullName>
    </submittedName>
</protein>
<reference evidence="1 2" key="1">
    <citation type="submission" date="2017-05" db="EMBL/GenBank/DDBJ databases">
        <authorList>
            <person name="Varghese N."/>
            <person name="Submissions S."/>
        </authorList>
    </citation>
    <scope>NUCLEOTIDE SEQUENCE [LARGE SCALE GENOMIC DNA]</scope>
    <source>
        <strain evidence="1 2">DSM 21194</strain>
    </source>
</reference>
<evidence type="ECO:0000313" key="1">
    <source>
        <dbReference type="EMBL" id="SMO87748.1"/>
    </source>
</evidence>
<dbReference type="RefSeq" id="WP_142715758.1">
    <property type="nucleotide sequence ID" value="NZ_FXTH01000019.1"/>
</dbReference>
<dbReference type="Proteomes" id="UP000317593">
    <property type="component" value="Unassembled WGS sequence"/>
</dbReference>
<dbReference type="InterPro" id="IPR043148">
    <property type="entry name" value="TagF_C"/>
</dbReference>
<dbReference type="GO" id="GO:0015774">
    <property type="term" value="P:polysaccharide transport"/>
    <property type="evidence" value="ECO:0007669"/>
    <property type="project" value="InterPro"/>
</dbReference>
<keyword evidence="2" id="KW-1185">Reference proteome</keyword>
<dbReference type="AlphaFoldDB" id="A0A521EUX1"/>
<dbReference type="EMBL" id="FXTH01000019">
    <property type="protein sequence ID" value="SMO87748.1"/>
    <property type="molecule type" value="Genomic_DNA"/>
</dbReference>
<gene>
    <name evidence="1" type="ORF">SAMN06265218_11929</name>
</gene>
<dbReference type="Pfam" id="PF05159">
    <property type="entry name" value="Capsule_synth"/>
    <property type="match status" value="1"/>
</dbReference>